<sequence length="192" mass="21822">MVVGGMTQYLATVQGMPADVEARLEKRVRSFLWAEKRGVAVNKETVYAPAEMGGKNLLDIIARNEAIAITWLKTYLSFGPQRPLWCFVADEILAKGTVRANLNVDEAMRLNSYLQSWSPYQSAEELKSKDLSEMMAVGRKYNVSMQAMAVSREIQDDMVIWYHTFSDGDRNLFNANVHVVKCLKEKHRIKTV</sequence>
<reference evidence="1" key="1">
    <citation type="submission" date="2023-03" db="EMBL/GenBank/DDBJ databases">
        <title>Massive genome expansion in bonnet fungi (Mycena s.s.) driven by repeated elements and novel gene families across ecological guilds.</title>
        <authorList>
            <consortium name="Lawrence Berkeley National Laboratory"/>
            <person name="Harder C.B."/>
            <person name="Miyauchi S."/>
            <person name="Viragh M."/>
            <person name="Kuo A."/>
            <person name="Thoen E."/>
            <person name="Andreopoulos B."/>
            <person name="Lu D."/>
            <person name="Skrede I."/>
            <person name="Drula E."/>
            <person name="Henrissat B."/>
            <person name="Morin E."/>
            <person name="Kohler A."/>
            <person name="Barry K."/>
            <person name="LaButti K."/>
            <person name="Morin E."/>
            <person name="Salamov A."/>
            <person name="Lipzen A."/>
            <person name="Mereny Z."/>
            <person name="Hegedus B."/>
            <person name="Baldrian P."/>
            <person name="Stursova M."/>
            <person name="Weitz H."/>
            <person name="Taylor A."/>
            <person name="Grigoriev I.V."/>
            <person name="Nagy L.G."/>
            <person name="Martin F."/>
            <person name="Kauserud H."/>
        </authorList>
    </citation>
    <scope>NUCLEOTIDE SEQUENCE</scope>
    <source>
        <strain evidence="1">CBHHK200</strain>
    </source>
</reference>
<name>A0AAD6S3M2_9AGAR</name>
<dbReference type="AlphaFoldDB" id="A0AAD6S3M2"/>
<organism evidence="1 2">
    <name type="scientific">Mycena alexandri</name>
    <dbReference type="NCBI Taxonomy" id="1745969"/>
    <lineage>
        <taxon>Eukaryota</taxon>
        <taxon>Fungi</taxon>
        <taxon>Dikarya</taxon>
        <taxon>Basidiomycota</taxon>
        <taxon>Agaricomycotina</taxon>
        <taxon>Agaricomycetes</taxon>
        <taxon>Agaricomycetidae</taxon>
        <taxon>Agaricales</taxon>
        <taxon>Marasmiineae</taxon>
        <taxon>Mycenaceae</taxon>
        <taxon>Mycena</taxon>
    </lineage>
</organism>
<evidence type="ECO:0000313" key="2">
    <source>
        <dbReference type="Proteomes" id="UP001218188"/>
    </source>
</evidence>
<comment type="caution">
    <text evidence="1">The sequence shown here is derived from an EMBL/GenBank/DDBJ whole genome shotgun (WGS) entry which is preliminary data.</text>
</comment>
<dbReference type="Proteomes" id="UP001218188">
    <property type="component" value="Unassembled WGS sequence"/>
</dbReference>
<dbReference type="EMBL" id="JARJCM010000298">
    <property type="protein sequence ID" value="KAJ7019315.1"/>
    <property type="molecule type" value="Genomic_DNA"/>
</dbReference>
<evidence type="ECO:0000313" key="1">
    <source>
        <dbReference type="EMBL" id="KAJ7019315.1"/>
    </source>
</evidence>
<proteinExistence type="predicted"/>
<accession>A0AAD6S3M2</accession>
<keyword evidence="2" id="KW-1185">Reference proteome</keyword>
<protein>
    <submittedName>
        <fullName evidence="1">Uncharacterized protein</fullName>
    </submittedName>
</protein>
<gene>
    <name evidence="1" type="ORF">C8F04DRAFT_975830</name>
</gene>
<feature type="non-terminal residue" evidence="1">
    <location>
        <position position="192"/>
    </location>
</feature>